<evidence type="ECO:0000313" key="4">
    <source>
        <dbReference type="Proteomes" id="UP000178894"/>
    </source>
</evidence>
<dbReference type="InterPro" id="IPR050249">
    <property type="entry name" value="Pseudomonas-type_ThrB"/>
</dbReference>
<dbReference type="InterPro" id="IPR011009">
    <property type="entry name" value="Kinase-like_dom_sf"/>
</dbReference>
<dbReference type="Pfam" id="PF01636">
    <property type="entry name" value="APH"/>
    <property type="match status" value="1"/>
</dbReference>
<dbReference type="PANTHER" id="PTHR21064">
    <property type="entry name" value="AMINOGLYCOSIDE PHOSPHOTRANSFERASE DOMAIN-CONTAINING PROTEIN-RELATED"/>
    <property type="match status" value="1"/>
</dbReference>
<evidence type="ECO:0000313" key="3">
    <source>
        <dbReference type="EMBL" id="OGF92996.1"/>
    </source>
</evidence>
<gene>
    <name evidence="3" type="ORF">A3G54_01975</name>
</gene>
<dbReference type="EMBL" id="MFIQ01000031">
    <property type="protein sequence ID" value="OGF92996.1"/>
    <property type="molecule type" value="Genomic_DNA"/>
</dbReference>
<dbReference type="STRING" id="1798364.A3G54_01975"/>
<comment type="caution">
    <text evidence="3">The sequence shown here is derived from an EMBL/GenBank/DDBJ whole genome shotgun (WGS) entry which is preliminary data.</text>
</comment>
<dbReference type="AlphaFoldDB" id="A0A1F5XYM0"/>
<dbReference type="InterPro" id="IPR002575">
    <property type="entry name" value="Aminoglycoside_PTrfase"/>
</dbReference>
<comment type="similarity">
    <text evidence="1">Belongs to the pseudomonas-type ThrB family.</text>
</comment>
<organism evidence="3 4">
    <name type="scientific">Candidatus Giovannonibacteria bacterium RIFCSPLOWO2_12_FULL_44_15</name>
    <dbReference type="NCBI Taxonomy" id="1798364"/>
    <lineage>
        <taxon>Bacteria</taxon>
        <taxon>Candidatus Giovannoniibacteriota</taxon>
    </lineage>
</organism>
<dbReference type="SUPFAM" id="SSF56112">
    <property type="entry name" value="Protein kinase-like (PK-like)"/>
    <property type="match status" value="1"/>
</dbReference>
<feature type="domain" description="Aminoglycoside phosphotransferase" evidence="2">
    <location>
        <begin position="44"/>
        <end position="271"/>
    </location>
</feature>
<dbReference type="Gene3D" id="3.90.1200.10">
    <property type="match status" value="1"/>
</dbReference>
<evidence type="ECO:0000256" key="1">
    <source>
        <dbReference type="ARBA" id="ARBA00038240"/>
    </source>
</evidence>
<dbReference type="Proteomes" id="UP000178894">
    <property type="component" value="Unassembled WGS sequence"/>
</dbReference>
<name>A0A1F5XYM0_9BACT</name>
<evidence type="ECO:0000259" key="2">
    <source>
        <dbReference type="Pfam" id="PF01636"/>
    </source>
</evidence>
<protein>
    <recommendedName>
        <fullName evidence="2">Aminoglycoside phosphotransferase domain-containing protein</fullName>
    </recommendedName>
</protein>
<dbReference type="PANTHER" id="PTHR21064:SF6">
    <property type="entry name" value="AMINOGLYCOSIDE PHOSPHOTRANSFERASE DOMAIN-CONTAINING PROTEIN"/>
    <property type="match status" value="1"/>
</dbReference>
<accession>A0A1F5XYM0</accession>
<proteinExistence type="inferred from homology"/>
<sequence>MFVKTEPIELAKVSEADEKKIFDLLEKHYEIKFIHGSLEKFLEKTAASKVYRADAETLGKLVIKNSFWRDAADSYEKAYQISEALRERDVAIPKVFLSRSKSYTVSTDLGLVNILEFVAGDHFTAGEEEFISAGKALGIFHHAGKKYLDKYPDQGAAINKVIPVQMPYEESREIYWQIKRDLLSHKACAFPKVCEALKNNLSDLERAMEFIDNSGVNSRERLSGIIHNDFHTNNALFKKDGSFAAFLDIDQVGVGPFVWDLGNTLASFASNFLQKGTQEEFGKMVSLFLEAYRKEFILPDGEYKLCLAGALRWDMMRLLRSLRRHLYENDRFPELILKIEERLISRIKALPGIFSFLE</sequence>
<dbReference type="GO" id="GO:0019202">
    <property type="term" value="F:amino acid kinase activity"/>
    <property type="evidence" value="ECO:0007669"/>
    <property type="project" value="TreeGrafter"/>
</dbReference>
<reference evidence="3 4" key="1">
    <citation type="journal article" date="2016" name="Nat. Commun.">
        <title>Thousands of microbial genomes shed light on interconnected biogeochemical processes in an aquifer system.</title>
        <authorList>
            <person name="Anantharaman K."/>
            <person name="Brown C.T."/>
            <person name="Hug L.A."/>
            <person name="Sharon I."/>
            <person name="Castelle C.J."/>
            <person name="Probst A.J."/>
            <person name="Thomas B.C."/>
            <person name="Singh A."/>
            <person name="Wilkins M.J."/>
            <person name="Karaoz U."/>
            <person name="Brodie E.L."/>
            <person name="Williams K.H."/>
            <person name="Hubbard S.S."/>
            <person name="Banfield J.F."/>
        </authorList>
    </citation>
    <scope>NUCLEOTIDE SEQUENCE [LARGE SCALE GENOMIC DNA]</scope>
</reference>